<name>A0A8J3NMI6_9ACTN</name>
<keyword evidence="4" id="KW-1185">Reference proteome</keyword>
<feature type="compositionally biased region" description="Basic and acidic residues" evidence="1">
    <location>
        <begin position="221"/>
        <end position="232"/>
    </location>
</feature>
<keyword evidence="2" id="KW-1133">Transmembrane helix</keyword>
<evidence type="ECO:0000313" key="3">
    <source>
        <dbReference type="EMBL" id="GIF85063.1"/>
    </source>
</evidence>
<reference evidence="3 4" key="1">
    <citation type="submission" date="2021-01" db="EMBL/GenBank/DDBJ databases">
        <title>Whole genome shotgun sequence of Catellatospora bangladeshensis NBRC 107357.</title>
        <authorList>
            <person name="Komaki H."/>
            <person name="Tamura T."/>
        </authorList>
    </citation>
    <scope>NUCLEOTIDE SEQUENCE [LARGE SCALE GENOMIC DNA]</scope>
    <source>
        <strain evidence="3 4">NBRC 107357</strain>
    </source>
</reference>
<comment type="caution">
    <text evidence="3">The sequence shown here is derived from an EMBL/GenBank/DDBJ whole genome shotgun (WGS) entry which is preliminary data.</text>
</comment>
<organism evidence="3 4">
    <name type="scientific">Catellatospora bangladeshensis</name>
    <dbReference type="NCBI Taxonomy" id="310355"/>
    <lineage>
        <taxon>Bacteria</taxon>
        <taxon>Bacillati</taxon>
        <taxon>Actinomycetota</taxon>
        <taxon>Actinomycetes</taxon>
        <taxon>Micromonosporales</taxon>
        <taxon>Micromonosporaceae</taxon>
        <taxon>Catellatospora</taxon>
    </lineage>
</organism>
<dbReference type="Pfam" id="PF19560">
    <property type="entry name" value="DUF6082"/>
    <property type="match status" value="1"/>
</dbReference>
<evidence type="ECO:0000256" key="2">
    <source>
        <dbReference type="SAM" id="Phobius"/>
    </source>
</evidence>
<protein>
    <submittedName>
        <fullName evidence="3">Uncharacterized protein</fullName>
    </submittedName>
</protein>
<dbReference type="RefSeq" id="WP_203754291.1">
    <property type="nucleotide sequence ID" value="NZ_BONF01000043.1"/>
</dbReference>
<sequence length="232" mass="25457">MLRRGSAKLPASYALSLLTTAALIAVVLLSPLLLETATKVMSGDWSLLSDVGQTYGAASAILSSFALIGIVLSIAVSLRQARVGQQDAARSMQFELMKLQLDDPTLNSSLPPDASADQVATWRRSIYRNMMFMYLRSSYFTEDISPDALRLQMEIIFRSPEARAWWPQARPAYATGSRLRMERMFVRIVNEQWRTAAAAAAEDSLDAPTMETNEPAPPPARGDDAGREADLG</sequence>
<dbReference type="InterPro" id="IPR045728">
    <property type="entry name" value="DUF6082"/>
</dbReference>
<feature type="transmembrane region" description="Helical" evidence="2">
    <location>
        <begin position="54"/>
        <end position="76"/>
    </location>
</feature>
<gene>
    <name evidence="3" type="ORF">Cba03nite_64120</name>
</gene>
<evidence type="ECO:0000256" key="1">
    <source>
        <dbReference type="SAM" id="MobiDB-lite"/>
    </source>
</evidence>
<evidence type="ECO:0000313" key="4">
    <source>
        <dbReference type="Proteomes" id="UP000601223"/>
    </source>
</evidence>
<dbReference type="Proteomes" id="UP000601223">
    <property type="component" value="Unassembled WGS sequence"/>
</dbReference>
<dbReference type="EMBL" id="BONF01000043">
    <property type="protein sequence ID" value="GIF85063.1"/>
    <property type="molecule type" value="Genomic_DNA"/>
</dbReference>
<keyword evidence="2" id="KW-0812">Transmembrane</keyword>
<feature type="region of interest" description="Disordered" evidence="1">
    <location>
        <begin position="199"/>
        <end position="232"/>
    </location>
</feature>
<dbReference type="AlphaFoldDB" id="A0A8J3NMI6"/>
<feature type="transmembrane region" description="Helical" evidence="2">
    <location>
        <begin position="12"/>
        <end position="34"/>
    </location>
</feature>
<proteinExistence type="predicted"/>
<accession>A0A8J3NMI6</accession>
<keyword evidence="2" id="KW-0472">Membrane</keyword>